<proteinExistence type="predicted"/>
<dbReference type="GO" id="GO:0009372">
    <property type="term" value="P:quorum sensing"/>
    <property type="evidence" value="ECO:0007669"/>
    <property type="project" value="UniProtKB-KW"/>
</dbReference>
<keyword evidence="6 8" id="KW-1133">Transmembrane helix</keyword>
<keyword evidence="10" id="KW-1185">Reference proteome</keyword>
<evidence type="ECO:0000256" key="1">
    <source>
        <dbReference type="ARBA" id="ARBA00022475"/>
    </source>
</evidence>
<evidence type="ECO:0000313" key="9">
    <source>
        <dbReference type="EMBL" id="MEJ3692016.1"/>
    </source>
</evidence>
<evidence type="ECO:0000313" key="10">
    <source>
        <dbReference type="Proteomes" id="UP001379600"/>
    </source>
</evidence>
<comment type="caution">
    <text evidence="9">The sequence shown here is derived from an EMBL/GenBank/DDBJ whole genome shotgun (WGS) entry which is preliminary data.</text>
</comment>
<feature type="transmembrane region" description="Helical" evidence="8">
    <location>
        <begin position="89"/>
        <end position="108"/>
    </location>
</feature>
<evidence type="ECO:0000256" key="6">
    <source>
        <dbReference type="ARBA" id="ARBA00022989"/>
    </source>
</evidence>
<feature type="non-terminal residue" evidence="9">
    <location>
        <position position="1"/>
    </location>
</feature>
<keyword evidence="3" id="KW-0645">Protease</keyword>
<reference evidence="9 10" key="1">
    <citation type="submission" date="2024-03" db="EMBL/GenBank/DDBJ databases">
        <authorList>
            <person name="Plomp N."/>
            <person name="Harmsen H.J."/>
        </authorList>
    </citation>
    <scope>NUCLEOTIDE SEQUENCE [LARGE SCALE GENOMIC DNA]</scope>
    <source>
        <strain evidence="9 10">HTF-76H</strain>
    </source>
</reference>
<sequence length="200" mass="22313">GGATAMWERTLSQKSVRLFCEQKVIDEAKADAYVYGYELLISSVVSVLLVVLIAVVCGDVRYALSFLIGFIPQRIYIGGYHATSHTRCYLAFTGLALICILLSNAIAANHLFRILTTVALLGISIFLSPIEAKNKPLSEKKRSSYKMVASVLSSIDFLLAIFNVLPYTRHVVCYYLSKWVLIVFSTIPLVQQKFNANFCR</sequence>
<evidence type="ECO:0000256" key="7">
    <source>
        <dbReference type="ARBA" id="ARBA00023136"/>
    </source>
</evidence>
<keyword evidence="1" id="KW-1003">Cell membrane</keyword>
<keyword evidence="2" id="KW-0673">Quorum sensing</keyword>
<dbReference type="Proteomes" id="UP001379600">
    <property type="component" value="Unassembled WGS sequence"/>
</dbReference>
<dbReference type="RefSeq" id="WP_337680115.1">
    <property type="nucleotide sequence ID" value="NZ_JBBFKC010000014.1"/>
</dbReference>
<dbReference type="GO" id="GO:0006508">
    <property type="term" value="P:proteolysis"/>
    <property type="evidence" value="ECO:0007669"/>
    <property type="project" value="UniProtKB-KW"/>
</dbReference>
<name>A0AB35XZ66_9FIRM</name>
<evidence type="ECO:0000256" key="3">
    <source>
        <dbReference type="ARBA" id="ARBA00022670"/>
    </source>
</evidence>
<protein>
    <submittedName>
        <fullName evidence="9">Accessory gene regulator B family protein</fullName>
    </submittedName>
</protein>
<dbReference type="GO" id="GO:0008233">
    <property type="term" value="F:peptidase activity"/>
    <property type="evidence" value="ECO:0007669"/>
    <property type="project" value="UniProtKB-KW"/>
</dbReference>
<feature type="transmembrane region" description="Helical" evidence="8">
    <location>
        <begin position="114"/>
        <end position="132"/>
    </location>
</feature>
<organism evidence="9 10">
    <name type="scientific">Faecalibacterium taiwanense</name>
    <dbReference type="NCBI Taxonomy" id="3030638"/>
    <lineage>
        <taxon>Bacteria</taxon>
        <taxon>Bacillati</taxon>
        <taxon>Bacillota</taxon>
        <taxon>Clostridia</taxon>
        <taxon>Eubacteriales</taxon>
        <taxon>Oscillospiraceae</taxon>
        <taxon>Faecalibacterium</taxon>
    </lineage>
</organism>
<dbReference type="GO" id="GO:0016020">
    <property type="term" value="C:membrane"/>
    <property type="evidence" value="ECO:0007669"/>
    <property type="project" value="InterPro"/>
</dbReference>
<feature type="transmembrane region" description="Helical" evidence="8">
    <location>
        <begin position="171"/>
        <end position="190"/>
    </location>
</feature>
<evidence type="ECO:0000256" key="4">
    <source>
        <dbReference type="ARBA" id="ARBA00022692"/>
    </source>
</evidence>
<feature type="transmembrane region" description="Helical" evidence="8">
    <location>
        <begin position="144"/>
        <end position="165"/>
    </location>
</feature>
<dbReference type="AlphaFoldDB" id="A0AB35XZ66"/>
<feature type="transmembrane region" description="Helical" evidence="8">
    <location>
        <begin position="32"/>
        <end position="54"/>
    </location>
</feature>
<evidence type="ECO:0000256" key="5">
    <source>
        <dbReference type="ARBA" id="ARBA00022801"/>
    </source>
</evidence>
<accession>A0AB35XZ66</accession>
<dbReference type="SMART" id="SM00793">
    <property type="entry name" value="AgrB"/>
    <property type="match status" value="1"/>
</dbReference>
<keyword evidence="5" id="KW-0378">Hydrolase</keyword>
<dbReference type="InterPro" id="IPR006741">
    <property type="entry name" value="AgrB"/>
</dbReference>
<evidence type="ECO:0000256" key="2">
    <source>
        <dbReference type="ARBA" id="ARBA00022654"/>
    </source>
</evidence>
<evidence type="ECO:0000256" key="8">
    <source>
        <dbReference type="SAM" id="Phobius"/>
    </source>
</evidence>
<dbReference type="EMBL" id="JBBFKC010000014">
    <property type="protein sequence ID" value="MEJ3692016.1"/>
    <property type="molecule type" value="Genomic_DNA"/>
</dbReference>
<dbReference type="Pfam" id="PF04647">
    <property type="entry name" value="AgrB"/>
    <property type="match status" value="1"/>
</dbReference>
<gene>
    <name evidence="9" type="ORF">WF787_12480</name>
</gene>
<keyword evidence="7 8" id="KW-0472">Membrane</keyword>
<keyword evidence="4 8" id="KW-0812">Transmembrane</keyword>